<feature type="region of interest" description="Disordered" evidence="1">
    <location>
        <begin position="172"/>
        <end position="228"/>
    </location>
</feature>
<dbReference type="AlphaFoldDB" id="A0A0D3JI44"/>
<evidence type="ECO:0000313" key="3">
    <source>
        <dbReference type="EnsemblProtists" id="EOD23179"/>
    </source>
</evidence>
<dbReference type="KEGG" id="ehx:EMIHUDRAFT_195812"/>
<feature type="domain" description="ShKT" evidence="2">
    <location>
        <begin position="132"/>
        <end position="158"/>
    </location>
</feature>
<dbReference type="Pfam" id="PF01549">
    <property type="entry name" value="ShK"/>
    <property type="match status" value="3"/>
</dbReference>
<dbReference type="EnsemblProtists" id="EOD23179">
    <property type="protein sequence ID" value="EOD23179"/>
    <property type="gene ID" value="EMIHUDRAFT_195812"/>
</dbReference>
<protein>
    <recommendedName>
        <fullName evidence="2">ShKT domain-containing protein</fullName>
    </recommendedName>
</protein>
<feature type="domain" description="ShKT" evidence="2">
    <location>
        <begin position="70"/>
        <end position="94"/>
    </location>
</feature>
<reference evidence="4" key="1">
    <citation type="journal article" date="2013" name="Nature">
        <title>Pan genome of the phytoplankton Emiliania underpins its global distribution.</title>
        <authorList>
            <person name="Read B.A."/>
            <person name="Kegel J."/>
            <person name="Klute M.J."/>
            <person name="Kuo A."/>
            <person name="Lefebvre S.C."/>
            <person name="Maumus F."/>
            <person name="Mayer C."/>
            <person name="Miller J."/>
            <person name="Monier A."/>
            <person name="Salamov A."/>
            <person name="Young J."/>
            <person name="Aguilar M."/>
            <person name="Claverie J.M."/>
            <person name="Frickenhaus S."/>
            <person name="Gonzalez K."/>
            <person name="Herman E.K."/>
            <person name="Lin Y.C."/>
            <person name="Napier J."/>
            <person name="Ogata H."/>
            <person name="Sarno A.F."/>
            <person name="Shmutz J."/>
            <person name="Schroeder D."/>
            <person name="de Vargas C."/>
            <person name="Verret F."/>
            <person name="von Dassow P."/>
            <person name="Valentin K."/>
            <person name="Van de Peer Y."/>
            <person name="Wheeler G."/>
            <person name="Dacks J.B."/>
            <person name="Delwiche C.F."/>
            <person name="Dyhrman S.T."/>
            <person name="Glockner G."/>
            <person name="John U."/>
            <person name="Richards T."/>
            <person name="Worden A.Z."/>
            <person name="Zhang X."/>
            <person name="Grigoriev I.V."/>
            <person name="Allen A.E."/>
            <person name="Bidle K."/>
            <person name="Borodovsky M."/>
            <person name="Bowler C."/>
            <person name="Brownlee C."/>
            <person name="Cock J.M."/>
            <person name="Elias M."/>
            <person name="Gladyshev V.N."/>
            <person name="Groth M."/>
            <person name="Guda C."/>
            <person name="Hadaegh A."/>
            <person name="Iglesias-Rodriguez M.D."/>
            <person name="Jenkins J."/>
            <person name="Jones B.M."/>
            <person name="Lawson T."/>
            <person name="Leese F."/>
            <person name="Lindquist E."/>
            <person name="Lobanov A."/>
            <person name="Lomsadze A."/>
            <person name="Malik S.B."/>
            <person name="Marsh M.E."/>
            <person name="Mackinder L."/>
            <person name="Mock T."/>
            <person name="Mueller-Roeber B."/>
            <person name="Pagarete A."/>
            <person name="Parker M."/>
            <person name="Probert I."/>
            <person name="Quesneville H."/>
            <person name="Raines C."/>
            <person name="Rensing S.A."/>
            <person name="Riano-Pachon D.M."/>
            <person name="Richier S."/>
            <person name="Rokitta S."/>
            <person name="Shiraiwa Y."/>
            <person name="Soanes D.M."/>
            <person name="van der Giezen M."/>
            <person name="Wahlund T.M."/>
            <person name="Williams B."/>
            <person name="Wilson W."/>
            <person name="Wolfe G."/>
            <person name="Wurch L.L."/>
        </authorList>
    </citation>
    <scope>NUCLEOTIDE SEQUENCE</scope>
</reference>
<sequence length="475" mass="50780">MSHRQQSAAQARGQGSPRRVTEEPKETKGSEHRSARAAAEQKASRCATPTWACIVIALMANQAVADPRACSEWAHQGECERNPAFMTTNCAAWCADISHQSRACSEWANQGECERNPAFMATHCAAWCATEGCAAWVSVGECARNPAFMSKMCARSCAMLALGEEAELKPAYDDVHSTSGAEVEPEPAHDDANAEAERTPTGGDVPLKPPGESAPQPADPSSASQSVESGDARCSTWAAHGECARNQVYMLKTCAEACAQMEDLAFADEEPHCATWPSTGGSAFLWERASSPGGRLLALRRRFERSPISTAVCILAGLAIALVARRRSSFDGDDGKDKQRRQQAPVPAAMAGDAPLQVHGEEVTVHDGGYAPQRARAVLDTGNAHMTVIDEAFARRHFIYSSSFAPVGYTTLRGINAETRAPVVLAVVTLRSREFRIRAAVSPLARMDVLVGMDILEALFAEGLALGQKIGSLPS</sequence>
<feature type="region of interest" description="Disordered" evidence="1">
    <location>
        <begin position="329"/>
        <end position="353"/>
    </location>
</feature>
<dbReference type="Proteomes" id="UP000013827">
    <property type="component" value="Unassembled WGS sequence"/>
</dbReference>
<dbReference type="RefSeq" id="XP_005775608.1">
    <property type="nucleotide sequence ID" value="XM_005775551.1"/>
</dbReference>
<feature type="compositionally biased region" description="Basic and acidic residues" evidence="1">
    <location>
        <begin position="19"/>
        <end position="34"/>
    </location>
</feature>
<feature type="compositionally biased region" description="Low complexity" evidence="1">
    <location>
        <begin position="1"/>
        <end position="16"/>
    </location>
</feature>
<feature type="region of interest" description="Disordered" evidence="1">
    <location>
        <begin position="1"/>
        <end position="41"/>
    </location>
</feature>
<keyword evidence="4" id="KW-1185">Reference proteome</keyword>
<reference evidence="3" key="2">
    <citation type="submission" date="2024-10" db="UniProtKB">
        <authorList>
            <consortium name="EnsemblProtists"/>
        </authorList>
    </citation>
    <scope>IDENTIFICATION</scope>
</reference>
<dbReference type="GeneID" id="17268726"/>
<name>A0A0D3JI44_EMIH1</name>
<feature type="domain" description="ShKT" evidence="2">
    <location>
        <begin position="233"/>
        <end position="258"/>
    </location>
</feature>
<dbReference type="Gene3D" id="2.40.70.10">
    <property type="entry name" value="Acid Proteases"/>
    <property type="match status" value="1"/>
</dbReference>
<evidence type="ECO:0000259" key="2">
    <source>
        <dbReference type="Pfam" id="PF01549"/>
    </source>
</evidence>
<proteinExistence type="predicted"/>
<dbReference type="InterPro" id="IPR021109">
    <property type="entry name" value="Peptidase_aspartic_dom_sf"/>
</dbReference>
<accession>A0A0D3JI44</accession>
<dbReference type="HOGENOM" id="CLU_575465_0_0_1"/>
<evidence type="ECO:0000313" key="4">
    <source>
        <dbReference type="Proteomes" id="UP000013827"/>
    </source>
</evidence>
<feature type="compositionally biased region" description="Basic and acidic residues" evidence="1">
    <location>
        <begin position="186"/>
        <end position="198"/>
    </location>
</feature>
<organism evidence="3 4">
    <name type="scientific">Emiliania huxleyi (strain CCMP1516)</name>
    <dbReference type="NCBI Taxonomy" id="280463"/>
    <lineage>
        <taxon>Eukaryota</taxon>
        <taxon>Haptista</taxon>
        <taxon>Haptophyta</taxon>
        <taxon>Prymnesiophyceae</taxon>
        <taxon>Isochrysidales</taxon>
        <taxon>Noelaerhabdaceae</taxon>
        <taxon>Emiliania</taxon>
    </lineage>
</organism>
<dbReference type="InterPro" id="IPR003582">
    <property type="entry name" value="ShKT_dom"/>
</dbReference>
<evidence type="ECO:0000256" key="1">
    <source>
        <dbReference type="SAM" id="MobiDB-lite"/>
    </source>
</evidence>
<feature type="compositionally biased region" description="Low complexity" evidence="1">
    <location>
        <begin position="213"/>
        <end position="226"/>
    </location>
</feature>
<dbReference type="PaxDb" id="2903-EOD23179"/>